<dbReference type="InterPro" id="IPR011990">
    <property type="entry name" value="TPR-like_helical_dom_sf"/>
</dbReference>
<comment type="similarity">
    <text evidence="1">Belongs to the sel-1 family.</text>
</comment>
<feature type="signal peptide" evidence="2">
    <location>
        <begin position="1"/>
        <end position="18"/>
    </location>
</feature>
<dbReference type="EMBL" id="CCYD01002349">
    <property type="protein sequence ID" value="CEG46770.1"/>
    <property type="molecule type" value="Genomic_DNA"/>
</dbReference>
<dbReference type="OrthoDB" id="77593at2759"/>
<dbReference type="AlphaFoldDB" id="A0A0P1AYM4"/>
<evidence type="ECO:0000313" key="3">
    <source>
        <dbReference type="EMBL" id="CEG46770.1"/>
    </source>
</evidence>
<dbReference type="Pfam" id="PF08238">
    <property type="entry name" value="Sel1"/>
    <property type="match status" value="8"/>
</dbReference>
<keyword evidence="2" id="KW-0732">Signal</keyword>
<protein>
    <submittedName>
        <fullName evidence="3">Extracellular protein SEL-1 and related proteins</fullName>
    </submittedName>
</protein>
<dbReference type="GeneID" id="36398506"/>
<sequence>MVRLYGCSIALLSAIAFASTSFSEEDVGTEKSTSHSPNDVYTASAQKVASWEVQPDGSAITKDSKSPSPLSAKAQIRRDENGKWIVVPYEKTVGLDVISSPQLPQAKQAEAIEAENDVDVVEKATDSMFLTPSKSFLALEARIANEGYTSELMDELVRISQTYEDPPDQRKGNDWAFAVTHMSLRQLFRPNSMTKEDQVFIDAIFNLKIAADYGAQVAREVIAMLDLIGVPDPDELDDPNLPPLSREERRLEGIEALQSLASFNDSMAMLTVAYGTLSGEIPAQSTDLKILADSDAVCEAAATLYRKCADHNVYVIAAEGNERFPDIVRLSGRSRSSAWDVIGLGGLDYESQPLALIEHYLTIANDPMDKEYLRAMLYLGDLYFSGDPAAHIAPDQRLAAQYYRRAAEAGSSAAQANYGMVLAKGMGVVQDYAQAIMYLNRAAKKNNSFAFFGLGELYFRGYGVPQNVSLALSFFNEALSQGYALAHSFLGSIYLHGQEGVPIDHNKALYHYKAAVNATGGKASQPLHDLAGMHYHGYGTPRSCAKALPLFRSVALHHDINSNFPFSHDKAYECYKKEDYLRAYLQYRLIAELGDVDAQCNAAYLLEHHGDSIFKWRWLALSARSTSNPLLHEAFTLYSQAAALNDSEAIRKTGICYHEPWDGVCPSNRTEAFKRYQLAAELGDAQAGHNCGLMLLTGDGIPQNMTAARSHFVHCSNANFPANVPCALVLLGLGFLQSIKTLVGWI</sequence>
<dbReference type="SMART" id="SM00671">
    <property type="entry name" value="SEL1"/>
    <property type="match status" value="6"/>
</dbReference>
<name>A0A0P1AYM4_PLAHL</name>
<keyword evidence="4" id="KW-1185">Reference proteome</keyword>
<dbReference type="RefSeq" id="XP_024583139.1">
    <property type="nucleotide sequence ID" value="XM_024717662.1"/>
</dbReference>
<dbReference type="PANTHER" id="PTHR11102:SF147">
    <property type="entry name" value="SEL1L ADAPTOR SUBUNIT OF ERAD E3 UBIQUITIN LIGASE"/>
    <property type="match status" value="1"/>
</dbReference>
<organism evidence="3 4">
    <name type="scientific">Plasmopara halstedii</name>
    <name type="common">Downy mildew of sunflower</name>
    <dbReference type="NCBI Taxonomy" id="4781"/>
    <lineage>
        <taxon>Eukaryota</taxon>
        <taxon>Sar</taxon>
        <taxon>Stramenopiles</taxon>
        <taxon>Oomycota</taxon>
        <taxon>Peronosporomycetes</taxon>
        <taxon>Peronosporales</taxon>
        <taxon>Peronosporaceae</taxon>
        <taxon>Plasmopara</taxon>
    </lineage>
</organism>
<dbReference type="InterPro" id="IPR006597">
    <property type="entry name" value="Sel1-like"/>
</dbReference>
<dbReference type="Proteomes" id="UP000054928">
    <property type="component" value="Unassembled WGS sequence"/>
</dbReference>
<evidence type="ECO:0000256" key="1">
    <source>
        <dbReference type="ARBA" id="ARBA00038101"/>
    </source>
</evidence>
<reference evidence="4" key="1">
    <citation type="submission" date="2014-09" db="EMBL/GenBank/DDBJ databases">
        <authorList>
            <person name="Sharma Rahul"/>
            <person name="Thines Marco"/>
        </authorList>
    </citation>
    <scope>NUCLEOTIDE SEQUENCE [LARGE SCALE GENOMIC DNA]</scope>
</reference>
<dbReference type="Gene3D" id="1.25.40.10">
    <property type="entry name" value="Tetratricopeptide repeat domain"/>
    <property type="match status" value="2"/>
</dbReference>
<dbReference type="STRING" id="4781.A0A0P1AYM4"/>
<dbReference type="OMA" id="IMPLSRQ"/>
<accession>A0A0P1AYM4</accession>
<feature type="chain" id="PRO_5006059044" evidence="2">
    <location>
        <begin position="19"/>
        <end position="746"/>
    </location>
</feature>
<dbReference type="PANTHER" id="PTHR11102">
    <property type="entry name" value="SEL-1-LIKE PROTEIN"/>
    <property type="match status" value="1"/>
</dbReference>
<dbReference type="SUPFAM" id="SSF81901">
    <property type="entry name" value="HCP-like"/>
    <property type="match status" value="2"/>
</dbReference>
<evidence type="ECO:0000313" key="4">
    <source>
        <dbReference type="Proteomes" id="UP000054928"/>
    </source>
</evidence>
<proteinExistence type="inferred from homology"/>
<evidence type="ECO:0000256" key="2">
    <source>
        <dbReference type="SAM" id="SignalP"/>
    </source>
</evidence>
<dbReference type="InterPro" id="IPR050767">
    <property type="entry name" value="Sel1_AlgK"/>
</dbReference>